<dbReference type="AlphaFoldDB" id="A0A4U2Z3N1"/>
<dbReference type="GO" id="GO:0005886">
    <property type="term" value="C:plasma membrane"/>
    <property type="evidence" value="ECO:0007669"/>
    <property type="project" value="TreeGrafter"/>
</dbReference>
<keyword evidence="13" id="KW-1185">Reference proteome</keyword>
<feature type="transmembrane region" description="Helical" evidence="9">
    <location>
        <begin position="120"/>
        <end position="141"/>
    </location>
</feature>
<dbReference type="InterPro" id="IPR002550">
    <property type="entry name" value="CNNM"/>
</dbReference>
<evidence type="ECO:0000256" key="5">
    <source>
        <dbReference type="ARBA" id="ARBA00023122"/>
    </source>
</evidence>
<evidence type="ECO:0000256" key="6">
    <source>
        <dbReference type="ARBA" id="ARBA00023136"/>
    </source>
</evidence>
<keyword evidence="2 8" id="KW-0812">Transmembrane</keyword>
<keyword evidence="6 8" id="KW-0472">Membrane</keyword>
<dbReference type="Proteomes" id="UP000309561">
    <property type="component" value="Unassembled WGS sequence"/>
</dbReference>
<evidence type="ECO:0000256" key="7">
    <source>
        <dbReference type="PROSITE-ProRule" id="PRU00703"/>
    </source>
</evidence>
<dbReference type="RefSeq" id="WP_137014908.1">
    <property type="nucleotide sequence ID" value="NZ_SZPX01000007.1"/>
</dbReference>
<name>A0A4U2Z3N1_9BACT</name>
<proteinExistence type="predicted"/>
<dbReference type="InterPro" id="IPR046342">
    <property type="entry name" value="CBS_dom_sf"/>
</dbReference>
<evidence type="ECO:0000313" key="13">
    <source>
        <dbReference type="Proteomes" id="UP000309561"/>
    </source>
</evidence>
<dbReference type="PROSITE" id="PS51371">
    <property type="entry name" value="CBS"/>
    <property type="match status" value="2"/>
</dbReference>
<sequence>MTLLITYLSLAILVSFLCSILEAVLLSSTNSYIESLSKDHNENLVNKLKGLKSNIDKPISSILTVNTFAHTMGAAGVGAQAQILFGEEWQALVAFVITLLILYFSEIIPKTIGALHWKKLLVPSAYIISFMMTISAPFTWFSSFLTNYISRNKKHQSNFSRDEIMAVVAMGEREGAILSKESDLIENLLKLKNIKAKDIMTPRSVVFSLPAETKIEEAVEDDRMYIHSRIPIYRETLDDVVGIVFSQRILEESNEDNDSVTLESISHEVHMVSENIPVPNLIDQFVKRKTHLFIVYDSYGQTVGVVTLEDAIETLLGVEIVDEMDEIEDMQLFAKDRSKQFQDKMKFERKKMEKAKSV</sequence>
<comment type="caution">
    <text evidence="12">The sequence shown here is derived from an EMBL/GenBank/DDBJ whole genome shotgun (WGS) entry which is preliminary data.</text>
</comment>
<evidence type="ECO:0000259" key="10">
    <source>
        <dbReference type="PROSITE" id="PS51371"/>
    </source>
</evidence>
<keyword evidence="5 7" id="KW-0129">CBS domain</keyword>
<evidence type="ECO:0000256" key="3">
    <source>
        <dbReference type="ARBA" id="ARBA00022737"/>
    </source>
</evidence>
<dbReference type="InterPro" id="IPR044751">
    <property type="entry name" value="Ion_transp-like_CBS"/>
</dbReference>
<dbReference type="EMBL" id="SZPX01000007">
    <property type="protein sequence ID" value="TKI68767.1"/>
    <property type="molecule type" value="Genomic_DNA"/>
</dbReference>
<feature type="domain" description="CBS" evidence="10">
    <location>
        <begin position="265"/>
        <end position="323"/>
    </location>
</feature>
<evidence type="ECO:0000256" key="1">
    <source>
        <dbReference type="ARBA" id="ARBA00004141"/>
    </source>
</evidence>
<dbReference type="SUPFAM" id="SSF54631">
    <property type="entry name" value="CBS-domain pair"/>
    <property type="match status" value="1"/>
</dbReference>
<dbReference type="PANTHER" id="PTHR22777:SF4">
    <property type="entry name" value="UPF0053 PROTEIN SLL1254"/>
    <property type="match status" value="1"/>
</dbReference>
<evidence type="ECO:0000313" key="12">
    <source>
        <dbReference type="EMBL" id="TKI68767.1"/>
    </source>
</evidence>
<accession>A0A4U2Z3N1</accession>
<evidence type="ECO:0000256" key="9">
    <source>
        <dbReference type="SAM" id="Phobius"/>
    </source>
</evidence>
<evidence type="ECO:0000256" key="4">
    <source>
        <dbReference type="ARBA" id="ARBA00022989"/>
    </source>
</evidence>
<dbReference type="PANTHER" id="PTHR22777">
    <property type="entry name" value="HEMOLYSIN-RELATED"/>
    <property type="match status" value="1"/>
</dbReference>
<gene>
    <name evidence="12" type="ORF">FCU45_10170</name>
</gene>
<dbReference type="InterPro" id="IPR000644">
    <property type="entry name" value="CBS_dom"/>
</dbReference>
<comment type="subcellular location">
    <subcellularLocation>
        <location evidence="1">Membrane</location>
        <topology evidence="1">Multi-pass membrane protein</topology>
    </subcellularLocation>
</comment>
<feature type="domain" description="CBS" evidence="10">
    <location>
        <begin position="200"/>
        <end position="259"/>
    </location>
</feature>
<evidence type="ECO:0000256" key="8">
    <source>
        <dbReference type="PROSITE-ProRule" id="PRU01193"/>
    </source>
</evidence>
<dbReference type="OrthoDB" id="9798188at2"/>
<dbReference type="Gene3D" id="3.10.580.10">
    <property type="entry name" value="CBS-domain"/>
    <property type="match status" value="1"/>
</dbReference>
<reference evidence="12 13" key="1">
    <citation type="submission" date="2019-04" db="EMBL/GenBank/DDBJ databases">
        <title>Sulfurimonas crateris sp. nov. a facultative anaerobic sulfur-oxidizing chemolithautotrophic bacterium isolated from a terrestrial mud vulcano.</title>
        <authorList>
            <person name="Ratnikova N.M."/>
            <person name="Slobodkin A.I."/>
            <person name="Merkel A.Y."/>
            <person name="Novikov A."/>
            <person name="Bonch-Osmolovskaya E.A."/>
            <person name="Slobodkina G.B."/>
        </authorList>
    </citation>
    <scope>NUCLEOTIDE SEQUENCE [LARGE SCALE GENOMIC DNA]</scope>
    <source>
        <strain evidence="12 13">SN118</strain>
    </source>
</reference>
<dbReference type="Pfam" id="PF01595">
    <property type="entry name" value="CNNM"/>
    <property type="match status" value="1"/>
</dbReference>
<evidence type="ECO:0000259" key="11">
    <source>
        <dbReference type="PROSITE" id="PS51846"/>
    </source>
</evidence>
<dbReference type="PROSITE" id="PS51846">
    <property type="entry name" value="CNNM"/>
    <property type="match status" value="1"/>
</dbReference>
<protein>
    <submittedName>
        <fullName evidence="12">HlyC/CorC family transporter</fullName>
    </submittedName>
</protein>
<feature type="domain" description="CNNM transmembrane" evidence="11">
    <location>
        <begin position="1"/>
        <end position="181"/>
    </location>
</feature>
<evidence type="ECO:0000256" key="2">
    <source>
        <dbReference type="ARBA" id="ARBA00022692"/>
    </source>
</evidence>
<feature type="transmembrane region" description="Helical" evidence="9">
    <location>
        <begin position="89"/>
        <end position="108"/>
    </location>
</feature>
<dbReference type="CDD" id="cd04590">
    <property type="entry name" value="CBS_pair_CorC_HlyC_assoc"/>
    <property type="match status" value="1"/>
</dbReference>
<keyword evidence="4 8" id="KW-1133">Transmembrane helix</keyword>
<keyword evidence="3" id="KW-0677">Repeat</keyword>
<dbReference type="Pfam" id="PF00571">
    <property type="entry name" value="CBS"/>
    <property type="match status" value="2"/>
</dbReference>
<organism evidence="12 13">
    <name type="scientific">Sulfurimonas crateris</name>
    <dbReference type="NCBI Taxonomy" id="2574727"/>
    <lineage>
        <taxon>Bacteria</taxon>
        <taxon>Pseudomonadati</taxon>
        <taxon>Campylobacterota</taxon>
        <taxon>Epsilonproteobacteria</taxon>
        <taxon>Campylobacterales</taxon>
        <taxon>Sulfurimonadaceae</taxon>
        <taxon>Sulfurimonas</taxon>
    </lineage>
</organism>